<organism evidence="2 3">
    <name type="scientific">Cocleimonas flava</name>
    <dbReference type="NCBI Taxonomy" id="634765"/>
    <lineage>
        <taxon>Bacteria</taxon>
        <taxon>Pseudomonadati</taxon>
        <taxon>Pseudomonadota</taxon>
        <taxon>Gammaproteobacteria</taxon>
        <taxon>Thiotrichales</taxon>
        <taxon>Thiotrichaceae</taxon>
        <taxon>Cocleimonas</taxon>
    </lineage>
</organism>
<evidence type="ECO:0000313" key="2">
    <source>
        <dbReference type="EMBL" id="TCJ82632.1"/>
    </source>
</evidence>
<feature type="transmembrane region" description="Helical" evidence="1">
    <location>
        <begin position="44"/>
        <end position="64"/>
    </location>
</feature>
<dbReference type="GO" id="GO:0005886">
    <property type="term" value="C:plasma membrane"/>
    <property type="evidence" value="ECO:0007669"/>
    <property type="project" value="TreeGrafter"/>
</dbReference>
<feature type="transmembrane region" description="Helical" evidence="1">
    <location>
        <begin position="69"/>
        <end position="87"/>
    </location>
</feature>
<feature type="transmembrane region" description="Helical" evidence="1">
    <location>
        <begin position="242"/>
        <end position="275"/>
    </location>
</feature>
<feature type="transmembrane region" description="Helical" evidence="1">
    <location>
        <begin position="198"/>
        <end position="222"/>
    </location>
</feature>
<feature type="transmembrane region" description="Helical" evidence="1">
    <location>
        <begin position="163"/>
        <end position="186"/>
    </location>
</feature>
<dbReference type="Pfam" id="PF03594">
    <property type="entry name" value="BenE"/>
    <property type="match status" value="1"/>
</dbReference>
<dbReference type="OrthoDB" id="9792424at2"/>
<dbReference type="PANTHER" id="PTHR30199">
    <property type="entry name" value="MFS FAMILY TRANSPORTER, PREDICTED SUBSTRATE BENZOATE"/>
    <property type="match status" value="1"/>
</dbReference>
<dbReference type="NCBIfam" id="TIGR00843">
    <property type="entry name" value="benE"/>
    <property type="match status" value="1"/>
</dbReference>
<keyword evidence="3" id="KW-1185">Reference proteome</keyword>
<dbReference type="RefSeq" id="WP_131907142.1">
    <property type="nucleotide sequence ID" value="NZ_BAAAFU010000007.1"/>
</dbReference>
<feature type="transmembrane region" description="Helical" evidence="1">
    <location>
        <begin position="93"/>
        <end position="112"/>
    </location>
</feature>
<evidence type="ECO:0000256" key="1">
    <source>
        <dbReference type="SAM" id="Phobius"/>
    </source>
</evidence>
<keyword evidence="1" id="KW-0812">Transmembrane</keyword>
<keyword evidence="1" id="KW-0472">Membrane</keyword>
<accession>A0A4R1ERW6</accession>
<dbReference type="AlphaFoldDB" id="A0A4R1ERW6"/>
<keyword evidence="1" id="KW-1133">Transmembrane helix</keyword>
<feature type="transmembrane region" description="Helical" evidence="1">
    <location>
        <begin position="12"/>
        <end position="32"/>
    </location>
</feature>
<sequence>MRFPLKISHISSGFIAVLVGYTSSVAIVFQAANAAGADQALINSWLLALGLGMAATCIGLSFYYKTPILTAWSTPGAAMLATALVDVPMNEAVGAFIFSGLLITLSGITGSLDRLSKLIPPPIAAAMLAGVLMPFCLEIFTYLQQEFALVALMCVTYLLGKRLFPLYAIPLVLVVGGVAAWSMGLFETKQLDFEIASFVFTMPTFSMTSLISIGIPLFIVTMSSQNMPGIATMHTAGYRPPLSPIITTTGITTMLLAPFGGFAFNLAAITAAICMEKDADPNRETRYLAAVSAGVFYFIAALFGATVVALFSMSPKALILPLAGLALIGTLGNSLAVALDKPTYREAALVTFLVTVSGVVFFGIGATFWGLIAGLLVQKVLQFRS</sequence>
<dbReference type="Proteomes" id="UP000294887">
    <property type="component" value="Unassembled WGS sequence"/>
</dbReference>
<feature type="transmembrane region" description="Helical" evidence="1">
    <location>
        <begin position="317"/>
        <end position="339"/>
    </location>
</feature>
<name>A0A4R1ERW6_9GAMM</name>
<dbReference type="PANTHER" id="PTHR30199:SF0">
    <property type="entry name" value="INNER MEMBRANE PROTEIN YDCO"/>
    <property type="match status" value="1"/>
</dbReference>
<proteinExistence type="predicted"/>
<dbReference type="EMBL" id="SMFQ01000005">
    <property type="protein sequence ID" value="TCJ82632.1"/>
    <property type="molecule type" value="Genomic_DNA"/>
</dbReference>
<dbReference type="GO" id="GO:0042925">
    <property type="term" value="F:benzoate transmembrane transporter activity"/>
    <property type="evidence" value="ECO:0007669"/>
    <property type="project" value="InterPro"/>
</dbReference>
<evidence type="ECO:0000313" key="3">
    <source>
        <dbReference type="Proteomes" id="UP000294887"/>
    </source>
</evidence>
<comment type="caution">
    <text evidence="2">The sequence shown here is derived from an EMBL/GenBank/DDBJ whole genome shotgun (WGS) entry which is preliminary data.</text>
</comment>
<reference evidence="2 3" key="1">
    <citation type="submission" date="2019-03" db="EMBL/GenBank/DDBJ databases">
        <title>Genomic Encyclopedia of Type Strains, Phase IV (KMG-IV): sequencing the most valuable type-strain genomes for metagenomic binning, comparative biology and taxonomic classification.</title>
        <authorList>
            <person name="Goeker M."/>
        </authorList>
    </citation>
    <scope>NUCLEOTIDE SEQUENCE [LARGE SCALE GENOMIC DNA]</scope>
    <source>
        <strain evidence="2 3">DSM 24830</strain>
    </source>
</reference>
<feature type="transmembrane region" description="Helical" evidence="1">
    <location>
        <begin position="287"/>
        <end position="311"/>
    </location>
</feature>
<feature type="transmembrane region" description="Helical" evidence="1">
    <location>
        <begin position="351"/>
        <end position="377"/>
    </location>
</feature>
<feature type="transmembrane region" description="Helical" evidence="1">
    <location>
        <begin position="124"/>
        <end position="143"/>
    </location>
</feature>
<dbReference type="InterPro" id="IPR004711">
    <property type="entry name" value="Benzoate_Transporter"/>
</dbReference>
<gene>
    <name evidence="2" type="ORF">EV695_3363</name>
</gene>
<protein>
    <submittedName>
        <fullName evidence="2">Benzoate membrane transport protein</fullName>
    </submittedName>
</protein>